<keyword evidence="3" id="KW-1185">Reference proteome</keyword>
<gene>
    <name evidence="2" type="ORF">LTRI10_LOCUS26520</name>
</gene>
<dbReference type="CDD" id="cd22157">
    <property type="entry name" value="F-box_AtFBW1-like"/>
    <property type="match status" value="1"/>
</dbReference>
<evidence type="ECO:0000313" key="3">
    <source>
        <dbReference type="Proteomes" id="UP001497516"/>
    </source>
</evidence>
<proteinExistence type="predicted"/>
<dbReference type="AlphaFoldDB" id="A0AAV2EHC5"/>
<accession>A0AAV2EHC5</accession>
<sequence length="479" mass="52089">MKSFLAELFPCFFPGEQHICDRLPEELWTEIFGRLPSSSLLQCLLVCKSWRRFITSPSFVSSQLAKTLGPSTAGDGRRRPLLLCYSEGGNKFSLRFDDDGNFALHSDALVPPVAASSTLGVVNGLVCLCSNRSSLILWNPNISKSLTLPPPRKQEPDLSSQIKIMTGFGIGSSADDFKVLTVAAASSSSGGKITPLVSDLYSLRTGSWKSIPSGTLNYELIPRQENNLAFASGRLHGIVQTDGKSRNLVLVFDLRTETFGEIMLPKCLTKVPAFELRVKAFGDSSTIAVVRSEWKALPVEPVFRGTVTNFEIWVMSKYGEAGSWDKVYDGVPFPTGGPASLLSFGRKDEAFVAVGTASTLFTLLELKGRSHRMVRALSEVRTMPSFIEPYVKSLALLDRGKGIDLNRYPPPRRPSWISSAASWCLGHLRALLVLPMNAIKALGGFVLTIIQFVGLVLCSDPACFEACVAGAAELAELVV</sequence>
<dbReference type="InterPro" id="IPR001810">
    <property type="entry name" value="F-box_dom"/>
</dbReference>
<dbReference type="Gene3D" id="1.20.1280.50">
    <property type="match status" value="1"/>
</dbReference>
<dbReference type="PANTHER" id="PTHR31672">
    <property type="entry name" value="BNACNNG10540D PROTEIN"/>
    <property type="match status" value="1"/>
</dbReference>
<dbReference type="SMART" id="SM00256">
    <property type="entry name" value="FBOX"/>
    <property type="match status" value="1"/>
</dbReference>
<dbReference type="EMBL" id="OZ034817">
    <property type="protein sequence ID" value="CAL1385376.1"/>
    <property type="molecule type" value="Genomic_DNA"/>
</dbReference>
<dbReference type="InterPro" id="IPR006527">
    <property type="entry name" value="F-box-assoc_dom_typ1"/>
</dbReference>
<dbReference type="InterPro" id="IPR036047">
    <property type="entry name" value="F-box-like_dom_sf"/>
</dbReference>
<organism evidence="2 3">
    <name type="scientific">Linum trigynum</name>
    <dbReference type="NCBI Taxonomy" id="586398"/>
    <lineage>
        <taxon>Eukaryota</taxon>
        <taxon>Viridiplantae</taxon>
        <taxon>Streptophyta</taxon>
        <taxon>Embryophyta</taxon>
        <taxon>Tracheophyta</taxon>
        <taxon>Spermatophyta</taxon>
        <taxon>Magnoliopsida</taxon>
        <taxon>eudicotyledons</taxon>
        <taxon>Gunneridae</taxon>
        <taxon>Pentapetalae</taxon>
        <taxon>rosids</taxon>
        <taxon>fabids</taxon>
        <taxon>Malpighiales</taxon>
        <taxon>Linaceae</taxon>
        <taxon>Linum</taxon>
    </lineage>
</organism>
<protein>
    <recommendedName>
        <fullName evidence="1">F-box domain-containing protein</fullName>
    </recommendedName>
</protein>
<dbReference type="Pfam" id="PF00646">
    <property type="entry name" value="F-box"/>
    <property type="match status" value="1"/>
</dbReference>
<dbReference type="InterPro" id="IPR017451">
    <property type="entry name" value="F-box-assoc_interact_dom"/>
</dbReference>
<dbReference type="InterPro" id="IPR050796">
    <property type="entry name" value="SCF_F-box_component"/>
</dbReference>
<evidence type="ECO:0000259" key="1">
    <source>
        <dbReference type="PROSITE" id="PS50181"/>
    </source>
</evidence>
<evidence type="ECO:0000313" key="2">
    <source>
        <dbReference type="EMBL" id="CAL1385376.1"/>
    </source>
</evidence>
<dbReference type="PANTHER" id="PTHR31672:SF13">
    <property type="entry name" value="F-BOX PROTEIN CPR30-LIKE"/>
    <property type="match status" value="1"/>
</dbReference>
<name>A0AAV2EHC5_9ROSI</name>
<dbReference type="Pfam" id="PF07734">
    <property type="entry name" value="FBA_1"/>
    <property type="match status" value="1"/>
</dbReference>
<dbReference type="SUPFAM" id="SSF81383">
    <property type="entry name" value="F-box domain"/>
    <property type="match status" value="1"/>
</dbReference>
<reference evidence="2 3" key="1">
    <citation type="submission" date="2024-04" db="EMBL/GenBank/DDBJ databases">
        <authorList>
            <person name="Fracassetti M."/>
        </authorList>
    </citation>
    <scope>NUCLEOTIDE SEQUENCE [LARGE SCALE GENOMIC DNA]</scope>
</reference>
<dbReference type="NCBIfam" id="TIGR01640">
    <property type="entry name" value="F_box_assoc_1"/>
    <property type="match status" value="1"/>
</dbReference>
<feature type="domain" description="F-box" evidence="1">
    <location>
        <begin position="17"/>
        <end position="68"/>
    </location>
</feature>
<dbReference type="PROSITE" id="PS50181">
    <property type="entry name" value="FBOX"/>
    <property type="match status" value="1"/>
</dbReference>
<dbReference type="Proteomes" id="UP001497516">
    <property type="component" value="Chromosome 4"/>
</dbReference>